<dbReference type="InterPro" id="IPR002241">
    <property type="entry name" value="Glyco_hydro_27"/>
</dbReference>
<dbReference type="OrthoDB" id="9807519at2"/>
<dbReference type="InterPro" id="IPR013785">
    <property type="entry name" value="Aldolase_TIM"/>
</dbReference>
<proteinExistence type="inferred from homology"/>
<evidence type="ECO:0000256" key="7">
    <source>
        <dbReference type="SAM" id="SignalP"/>
    </source>
</evidence>
<dbReference type="InterPro" id="IPR013222">
    <property type="entry name" value="Glyco_hyd_98_carb-bd"/>
</dbReference>
<evidence type="ECO:0000256" key="6">
    <source>
        <dbReference type="SAM" id="MobiDB-lite"/>
    </source>
</evidence>
<comment type="similarity">
    <text evidence="1 5">Belongs to the glycosyl hydrolase 27 family.</text>
</comment>
<dbReference type="AlphaFoldDB" id="A0A4P6KUW7"/>
<dbReference type="EMBL" id="CP035913">
    <property type="protein sequence ID" value="QBE61908.1"/>
    <property type="molecule type" value="Genomic_DNA"/>
</dbReference>
<feature type="compositionally biased region" description="Basic and acidic residues" evidence="6">
    <location>
        <begin position="663"/>
        <end position="676"/>
    </location>
</feature>
<dbReference type="SUPFAM" id="SSF51445">
    <property type="entry name" value="(Trans)glycosidases"/>
    <property type="match status" value="1"/>
</dbReference>
<dbReference type="PANTHER" id="PTHR11452">
    <property type="entry name" value="ALPHA-GALACTOSIDASE/ALPHA-N-ACETYLGALACTOSAMINIDASE"/>
    <property type="match status" value="1"/>
</dbReference>
<evidence type="ECO:0000313" key="10">
    <source>
        <dbReference type="Proteomes" id="UP000290637"/>
    </source>
</evidence>
<evidence type="ECO:0000256" key="1">
    <source>
        <dbReference type="ARBA" id="ARBA00009743"/>
    </source>
</evidence>
<dbReference type="PROSITE" id="PS00512">
    <property type="entry name" value="ALPHA_GALACTOSIDASE"/>
    <property type="match status" value="1"/>
</dbReference>
<name>A0A4P6KUW7_9BURK</name>
<dbReference type="PRINTS" id="PR00740">
    <property type="entry name" value="GLHYDRLASE27"/>
</dbReference>
<organism evidence="9 10">
    <name type="scientific">Pseudoduganella lutea</name>
    <dbReference type="NCBI Taxonomy" id="321985"/>
    <lineage>
        <taxon>Bacteria</taxon>
        <taxon>Pseudomonadati</taxon>
        <taxon>Pseudomonadota</taxon>
        <taxon>Betaproteobacteria</taxon>
        <taxon>Burkholderiales</taxon>
        <taxon>Oxalobacteraceae</taxon>
        <taxon>Telluria group</taxon>
        <taxon>Pseudoduganella</taxon>
    </lineage>
</organism>
<evidence type="ECO:0000256" key="3">
    <source>
        <dbReference type="ARBA" id="ARBA00022801"/>
    </source>
</evidence>
<dbReference type="GO" id="GO:0004557">
    <property type="term" value="F:alpha-galactosidase activity"/>
    <property type="evidence" value="ECO:0007669"/>
    <property type="project" value="UniProtKB-EC"/>
</dbReference>
<dbReference type="Gene3D" id="2.60.120.1060">
    <property type="entry name" value="NPCBM/NEW2 domain"/>
    <property type="match status" value="1"/>
</dbReference>
<evidence type="ECO:0000259" key="8">
    <source>
        <dbReference type="SMART" id="SM00776"/>
    </source>
</evidence>
<dbReference type="KEGG" id="plue:EWM63_01955"/>
<dbReference type="SUPFAM" id="SSF49785">
    <property type="entry name" value="Galactose-binding domain-like"/>
    <property type="match status" value="1"/>
</dbReference>
<feature type="domain" description="Glycosyl hydrolase family 98 putative carbohydrate-binding module" evidence="8">
    <location>
        <begin position="504"/>
        <end position="654"/>
    </location>
</feature>
<dbReference type="Pfam" id="PF17801">
    <property type="entry name" value="Melibiase_C"/>
    <property type="match status" value="1"/>
</dbReference>
<feature type="signal peptide" evidence="7">
    <location>
        <begin position="1"/>
        <end position="34"/>
    </location>
</feature>
<dbReference type="InterPro" id="IPR041233">
    <property type="entry name" value="Melibiase_C"/>
</dbReference>
<evidence type="ECO:0000313" key="9">
    <source>
        <dbReference type="EMBL" id="QBE61908.1"/>
    </source>
</evidence>
<evidence type="ECO:0000256" key="5">
    <source>
        <dbReference type="RuleBase" id="RU361168"/>
    </source>
</evidence>
<dbReference type="Proteomes" id="UP000290637">
    <property type="component" value="Chromosome"/>
</dbReference>
<comment type="catalytic activity">
    <reaction evidence="5">
        <text>Hydrolysis of terminal, non-reducing alpha-D-galactose residues in alpha-D-galactosides, including galactose oligosaccharides, galactomannans and galactolipids.</text>
        <dbReference type="EC" id="3.2.1.22"/>
    </reaction>
</comment>
<feature type="compositionally biased region" description="Polar residues" evidence="6">
    <location>
        <begin position="684"/>
        <end position="696"/>
    </location>
</feature>
<evidence type="ECO:0000256" key="2">
    <source>
        <dbReference type="ARBA" id="ARBA00022729"/>
    </source>
</evidence>
<keyword evidence="10" id="KW-1185">Reference proteome</keyword>
<dbReference type="GO" id="GO:0005975">
    <property type="term" value="P:carbohydrate metabolic process"/>
    <property type="evidence" value="ECO:0007669"/>
    <property type="project" value="InterPro"/>
</dbReference>
<dbReference type="InterPro" id="IPR008979">
    <property type="entry name" value="Galactose-bd-like_sf"/>
</dbReference>
<keyword evidence="3 5" id="KW-0378">Hydrolase</keyword>
<evidence type="ECO:0000256" key="4">
    <source>
        <dbReference type="ARBA" id="ARBA00023295"/>
    </source>
</evidence>
<dbReference type="InterPro" id="IPR038637">
    <property type="entry name" value="NPCBM_sf"/>
</dbReference>
<dbReference type="Gene3D" id="2.60.40.1180">
    <property type="entry name" value="Golgi alpha-mannosidase II"/>
    <property type="match status" value="1"/>
</dbReference>
<dbReference type="CDD" id="cd14792">
    <property type="entry name" value="GH27"/>
    <property type="match status" value="1"/>
</dbReference>
<keyword evidence="5" id="KW-1015">Disulfide bond</keyword>
<dbReference type="Pfam" id="PF08305">
    <property type="entry name" value="NPCBM"/>
    <property type="match status" value="1"/>
</dbReference>
<dbReference type="SUPFAM" id="SSF51011">
    <property type="entry name" value="Glycosyl hydrolase domain"/>
    <property type="match status" value="1"/>
</dbReference>
<protein>
    <recommendedName>
        <fullName evidence="5">Alpha-galactosidase</fullName>
        <ecNumber evidence="5">3.2.1.22</ecNumber>
    </recommendedName>
    <alternativeName>
        <fullName evidence="5">Melibiase</fullName>
    </alternativeName>
</protein>
<dbReference type="Gene3D" id="3.20.20.70">
    <property type="entry name" value="Aldolase class I"/>
    <property type="match status" value="1"/>
</dbReference>
<accession>A0A4P6KUW7</accession>
<feature type="chain" id="PRO_5020277074" description="Alpha-galactosidase" evidence="7">
    <location>
        <begin position="35"/>
        <end position="696"/>
    </location>
</feature>
<dbReference type="PANTHER" id="PTHR11452:SF36">
    <property type="entry name" value="ALPHA-GALACTOSIDASE"/>
    <property type="match status" value="1"/>
</dbReference>
<feature type="region of interest" description="Disordered" evidence="6">
    <location>
        <begin position="661"/>
        <end position="696"/>
    </location>
</feature>
<dbReference type="Pfam" id="PF16499">
    <property type="entry name" value="Melibiase_2"/>
    <property type="match status" value="2"/>
</dbReference>
<reference evidence="9 10" key="1">
    <citation type="submission" date="2019-02" db="EMBL/GenBank/DDBJ databases">
        <title>Draft Genome Sequences of Six Type Strains of the Genus Massilia.</title>
        <authorList>
            <person name="Miess H."/>
            <person name="Frediansyhah A."/>
            <person name="Gross H."/>
        </authorList>
    </citation>
    <scope>NUCLEOTIDE SEQUENCE [LARGE SCALE GENOMIC DNA]</scope>
    <source>
        <strain evidence="9 10">DSM 17473</strain>
    </source>
</reference>
<gene>
    <name evidence="9" type="ORF">EWM63_01955</name>
</gene>
<keyword evidence="4 5" id="KW-0326">Glycosidase</keyword>
<dbReference type="InterPro" id="IPR000111">
    <property type="entry name" value="Glyco_hydro_27/36_CS"/>
</dbReference>
<keyword evidence="2 7" id="KW-0732">Signal</keyword>
<dbReference type="SMART" id="SM00776">
    <property type="entry name" value="NPCBM"/>
    <property type="match status" value="1"/>
</dbReference>
<dbReference type="InterPro" id="IPR017853">
    <property type="entry name" value="GH"/>
</dbReference>
<dbReference type="InterPro" id="IPR013780">
    <property type="entry name" value="Glyco_hydro_b"/>
</dbReference>
<dbReference type="RefSeq" id="WP_130185045.1">
    <property type="nucleotide sequence ID" value="NZ_CP035913.1"/>
</dbReference>
<dbReference type="EC" id="3.2.1.22" evidence="5"/>
<sequence>MHETLPRQRPRSPMLPLAAALLILFNLCPGGALAAGTTPERAPLQATGNWTALARGHAPLPPMGWASWNAFLTDLSEQRVMASTRALVDSGLARAGYVHVNIDDGWAARRDPATGRLVVNTERFPSAATPGGNSFKPFADRIKAMGLKPGIYTDIGYNTCGQQANSPGDIARSPRGTLAEKSIGMRGHVAQDIDLFMGEWGFDYLKLDACGLAMYGPESRPVKERGYRMVQPWIDVVSPLRTDIAGVRNAYDEVGRALAKTRPANDFTYSVCVWGDADSRTWGQHVGNVVRTSLDIAPWWGRMLHAFDSASHRALYARPGSWNDPDMLHIGHGEFDAGHLTEARTHFAMWAIINAPLLIGEDLSRTPASLLAIYGNTDVIALNQDKAGNQGTLAYDSHDIQIIVKQLADPSKKGVVIVNRTGSAMSADLTAAHLKFDAAAPVRLRNLWSKASSSFTGETSFRLEPHESLTFEASGERELADGLYLSEMPGRVHVADDGIVVPQADPTVYRSINVWAGTRNGGERPQYMGWGGAQVDMTPYDGALQVNGKGYRTGIGILAGSRMEVKNDGQFSRFTAEVGVDDGTRNSRDAVVFEVYGDGRLLASTPLLRWGQDARALQADVAGVKVVELIARQVGTEGGAGNLVVTWGKAALGAVRPAAALGREPKQEKSAMDWRKTQLPGNRARQTMSSPGRTIG</sequence>